<dbReference type="Proteomes" id="UP001055811">
    <property type="component" value="Linkage Group LG04"/>
</dbReference>
<sequence>MKVFRARVLALNHIWGDFERQYTLLQEYVLKLQARNPVKEGFKHGQREILGLDGAFMKGPYPGQILSAVGLDGNNGIYPLAYAIVEAETKSSWTWFLECLGGDLDMGSNTNFTFISDRQKVLFYLNI</sequence>
<keyword evidence="2" id="KW-1185">Reference proteome</keyword>
<organism evidence="1 2">
    <name type="scientific">Cichorium intybus</name>
    <name type="common">Chicory</name>
    <dbReference type="NCBI Taxonomy" id="13427"/>
    <lineage>
        <taxon>Eukaryota</taxon>
        <taxon>Viridiplantae</taxon>
        <taxon>Streptophyta</taxon>
        <taxon>Embryophyta</taxon>
        <taxon>Tracheophyta</taxon>
        <taxon>Spermatophyta</taxon>
        <taxon>Magnoliopsida</taxon>
        <taxon>eudicotyledons</taxon>
        <taxon>Gunneridae</taxon>
        <taxon>Pentapetalae</taxon>
        <taxon>asterids</taxon>
        <taxon>campanulids</taxon>
        <taxon>Asterales</taxon>
        <taxon>Asteraceae</taxon>
        <taxon>Cichorioideae</taxon>
        <taxon>Cichorieae</taxon>
        <taxon>Cichoriinae</taxon>
        <taxon>Cichorium</taxon>
    </lineage>
</organism>
<proteinExistence type="predicted"/>
<reference evidence="2" key="1">
    <citation type="journal article" date="2022" name="Mol. Ecol. Resour.">
        <title>The genomes of chicory, endive, great burdock and yacon provide insights into Asteraceae palaeo-polyploidization history and plant inulin production.</title>
        <authorList>
            <person name="Fan W."/>
            <person name="Wang S."/>
            <person name="Wang H."/>
            <person name="Wang A."/>
            <person name="Jiang F."/>
            <person name="Liu H."/>
            <person name="Zhao H."/>
            <person name="Xu D."/>
            <person name="Zhang Y."/>
        </authorList>
    </citation>
    <scope>NUCLEOTIDE SEQUENCE [LARGE SCALE GENOMIC DNA]</scope>
    <source>
        <strain evidence="2">cv. Punajuju</strain>
    </source>
</reference>
<protein>
    <submittedName>
        <fullName evidence="1">Uncharacterized protein</fullName>
    </submittedName>
</protein>
<evidence type="ECO:0000313" key="1">
    <source>
        <dbReference type="EMBL" id="KAI3752491.1"/>
    </source>
</evidence>
<name>A0ACB9E150_CICIN</name>
<evidence type="ECO:0000313" key="2">
    <source>
        <dbReference type="Proteomes" id="UP001055811"/>
    </source>
</evidence>
<dbReference type="EMBL" id="CM042012">
    <property type="protein sequence ID" value="KAI3752491.1"/>
    <property type="molecule type" value="Genomic_DNA"/>
</dbReference>
<accession>A0ACB9E150</accession>
<reference evidence="1 2" key="2">
    <citation type="journal article" date="2022" name="Mol. Ecol. Resour.">
        <title>The genomes of chicory, endive, great burdock and yacon provide insights into Asteraceae paleo-polyploidization history and plant inulin production.</title>
        <authorList>
            <person name="Fan W."/>
            <person name="Wang S."/>
            <person name="Wang H."/>
            <person name="Wang A."/>
            <person name="Jiang F."/>
            <person name="Liu H."/>
            <person name="Zhao H."/>
            <person name="Xu D."/>
            <person name="Zhang Y."/>
        </authorList>
    </citation>
    <scope>NUCLEOTIDE SEQUENCE [LARGE SCALE GENOMIC DNA]</scope>
    <source>
        <strain evidence="2">cv. Punajuju</strain>
        <tissue evidence="1">Leaves</tissue>
    </source>
</reference>
<comment type="caution">
    <text evidence="1">The sequence shown here is derived from an EMBL/GenBank/DDBJ whole genome shotgun (WGS) entry which is preliminary data.</text>
</comment>
<gene>
    <name evidence="1" type="ORF">L2E82_24524</name>
</gene>